<dbReference type="Pfam" id="PF13439">
    <property type="entry name" value="Glyco_transf_4"/>
    <property type="match status" value="1"/>
</dbReference>
<accession>A0ABU3LAT6</accession>
<keyword evidence="3" id="KW-0808">Transferase</keyword>
<keyword evidence="3" id="KW-0328">Glycosyltransferase</keyword>
<gene>
    <name evidence="3" type="ORF">RQM65_16155</name>
</gene>
<dbReference type="Gene3D" id="3.40.50.2000">
    <property type="entry name" value="Glycogen Phosphorylase B"/>
    <property type="match status" value="2"/>
</dbReference>
<evidence type="ECO:0000313" key="3">
    <source>
        <dbReference type="EMBL" id="MDT7830202.1"/>
    </source>
</evidence>
<dbReference type="EMBL" id="JAVTTP010000001">
    <property type="protein sequence ID" value="MDT7830202.1"/>
    <property type="molecule type" value="Genomic_DNA"/>
</dbReference>
<comment type="caution">
    <text evidence="3">The sequence shown here is derived from an EMBL/GenBank/DDBJ whole genome shotgun (WGS) entry which is preliminary data.</text>
</comment>
<proteinExistence type="predicted"/>
<keyword evidence="4" id="KW-1185">Reference proteome</keyword>
<protein>
    <submittedName>
        <fullName evidence="3">Glycosyltransferase family 4 protein</fullName>
        <ecNumber evidence="3">2.4.-.-</ecNumber>
    </submittedName>
</protein>
<dbReference type="InterPro" id="IPR001296">
    <property type="entry name" value="Glyco_trans_1"/>
</dbReference>
<dbReference type="InterPro" id="IPR028098">
    <property type="entry name" value="Glyco_trans_4-like_N"/>
</dbReference>
<dbReference type="PANTHER" id="PTHR12526:SF630">
    <property type="entry name" value="GLYCOSYLTRANSFERASE"/>
    <property type="match status" value="1"/>
</dbReference>
<feature type="domain" description="Glycosyl transferase family 1" evidence="1">
    <location>
        <begin position="183"/>
        <end position="341"/>
    </location>
</feature>
<dbReference type="EC" id="2.4.-.-" evidence="3"/>
<dbReference type="Proteomes" id="UP001250656">
    <property type="component" value="Unassembled WGS sequence"/>
</dbReference>
<dbReference type="GO" id="GO:0016757">
    <property type="term" value="F:glycosyltransferase activity"/>
    <property type="evidence" value="ECO:0007669"/>
    <property type="project" value="UniProtKB-KW"/>
</dbReference>
<dbReference type="RefSeq" id="WP_314016452.1">
    <property type="nucleotide sequence ID" value="NZ_JAVTTP010000001.1"/>
</dbReference>
<evidence type="ECO:0000313" key="4">
    <source>
        <dbReference type="Proteomes" id="UP001250656"/>
    </source>
</evidence>
<evidence type="ECO:0000259" key="1">
    <source>
        <dbReference type="Pfam" id="PF00534"/>
    </source>
</evidence>
<feature type="domain" description="Glycosyltransferase subfamily 4-like N-terminal" evidence="2">
    <location>
        <begin position="16"/>
        <end position="179"/>
    </location>
</feature>
<name>A0ABU3LAT6_9FLAO</name>
<dbReference type="Pfam" id="PF00534">
    <property type="entry name" value="Glycos_transf_1"/>
    <property type="match status" value="1"/>
</dbReference>
<reference evidence="3 4" key="1">
    <citation type="submission" date="2023-09" db="EMBL/GenBank/DDBJ databases">
        <title>Novel taxa isolated from Blanes Bay.</title>
        <authorList>
            <person name="Rey-Velasco X."/>
            <person name="Lucena T."/>
        </authorList>
    </citation>
    <scope>NUCLEOTIDE SEQUENCE [LARGE SCALE GENOMIC DNA]</scope>
    <source>
        <strain evidence="3 4">S334</strain>
    </source>
</reference>
<evidence type="ECO:0000259" key="2">
    <source>
        <dbReference type="Pfam" id="PF13439"/>
    </source>
</evidence>
<dbReference type="CDD" id="cd03820">
    <property type="entry name" value="GT4_AmsD-like"/>
    <property type="match status" value="1"/>
</dbReference>
<organism evidence="3 4">
    <name type="scientific">Pricia mediterranea</name>
    <dbReference type="NCBI Taxonomy" id="3076079"/>
    <lineage>
        <taxon>Bacteria</taxon>
        <taxon>Pseudomonadati</taxon>
        <taxon>Bacteroidota</taxon>
        <taxon>Flavobacteriia</taxon>
        <taxon>Flavobacteriales</taxon>
        <taxon>Flavobacteriaceae</taxon>
        <taxon>Pricia</taxon>
    </lineage>
</organism>
<dbReference type="PANTHER" id="PTHR12526">
    <property type="entry name" value="GLYCOSYLTRANSFERASE"/>
    <property type="match status" value="1"/>
</dbReference>
<dbReference type="SUPFAM" id="SSF53756">
    <property type="entry name" value="UDP-Glycosyltransferase/glycogen phosphorylase"/>
    <property type="match status" value="1"/>
</dbReference>
<sequence>MNKKKIAFITHGMQSGGSERVISILSNSLSKYFEVFIIIMIDSPSFYELRPEVTLLHCKEGPKPSKGIFEALKSNFNTYKAILKYLRDEKIDLAIGFLTTNNILTTLAAKRLEKPVIISERNNPLAQTATIGFFWKTLRRLLYPRADVLTVQTSRVKAFYTSFVKEQKLVTIPNPINPEFDRTISVKKKNVILNVGSLENQKGQDILIRAFYEAQLQNWQLHIVGEGSQRDKLTELIKKLNLQESVFLLGKKSNIAEYYSSSKIFAFSSRYEGFPNALLEAMYFGLGCVSTNCPTGPAEMIENNVNGYLVDVDDIPALAIQLQNLAKNDDLRRNLGLVARKSVEKYETEEIVAKWKNLIERLLNQTN</sequence>